<evidence type="ECO:0000313" key="1">
    <source>
        <dbReference type="EMBL" id="GFO05662.1"/>
    </source>
</evidence>
<reference evidence="1 2" key="1">
    <citation type="journal article" date="2021" name="Elife">
        <title>Chloroplast acquisition without the gene transfer in kleptoplastic sea slugs, Plakobranchus ocellatus.</title>
        <authorList>
            <person name="Maeda T."/>
            <person name="Takahashi S."/>
            <person name="Yoshida T."/>
            <person name="Shimamura S."/>
            <person name="Takaki Y."/>
            <person name="Nagai Y."/>
            <person name="Toyoda A."/>
            <person name="Suzuki Y."/>
            <person name="Arimoto A."/>
            <person name="Ishii H."/>
            <person name="Satoh N."/>
            <person name="Nishiyama T."/>
            <person name="Hasebe M."/>
            <person name="Maruyama T."/>
            <person name="Minagawa J."/>
            <person name="Obokata J."/>
            <person name="Shigenobu S."/>
        </authorList>
    </citation>
    <scope>NUCLEOTIDE SEQUENCE [LARGE SCALE GENOMIC DNA]</scope>
</reference>
<protein>
    <submittedName>
        <fullName evidence="1">Uncharacterized protein</fullName>
    </submittedName>
</protein>
<dbReference type="AlphaFoldDB" id="A0AAV4AEJ9"/>
<sequence>MAAKPQGKVTTILLPCHPHPWLMPYHTRCSLLQTCRQTCHLVLLDDIASMVPTADSSPPLKLPKSFLPVMRTRKQDGAPQACSQSGSAILQVIKSVT</sequence>
<keyword evidence="2" id="KW-1185">Reference proteome</keyword>
<organism evidence="1 2">
    <name type="scientific">Plakobranchus ocellatus</name>
    <dbReference type="NCBI Taxonomy" id="259542"/>
    <lineage>
        <taxon>Eukaryota</taxon>
        <taxon>Metazoa</taxon>
        <taxon>Spiralia</taxon>
        <taxon>Lophotrochozoa</taxon>
        <taxon>Mollusca</taxon>
        <taxon>Gastropoda</taxon>
        <taxon>Heterobranchia</taxon>
        <taxon>Euthyneura</taxon>
        <taxon>Panpulmonata</taxon>
        <taxon>Sacoglossa</taxon>
        <taxon>Placobranchoidea</taxon>
        <taxon>Plakobranchidae</taxon>
        <taxon>Plakobranchus</taxon>
    </lineage>
</organism>
<name>A0AAV4AEJ9_9GAST</name>
<gene>
    <name evidence="1" type="ORF">PoB_003216700</name>
</gene>
<evidence type="ECO:0000313" key="2">
    <source>
        <dbReference type="Proteomes" id="UP000735302"/>
    </source>
</evidence>
<comment type="caution">
    <text evidence="1">The sequence shown here is derived from an EMBL/GenBank/DDBJ whole genome shotgun (WGS) entry which is preliminary data.</text>
</comment>
<accession>A0AAV4AEJ9</accession>
<dbReference type="Proteomes" id="UP000735302">
    <property type="component" value="Unassembled WGS sequence"/>
</dbReference>
<dbReference type="EMBL" id="BLXT01003750">
    <property type="protein sequence ID" value="GFO05662.1"/>
    <property type="molecule type" value="Genomic_DNA"/>
</dbReference>
<proteinExistence type="predicted"/>